<dbReference type="Proteomes" id="UP001058403">
    <property type="component" value="Chromosome"/>
</dbReference>
<dbReference type="EMBL" id="CP103070">
    <property type="protein sequence ID" value="UVO91930.1"/>
    <property type="molecule type" value="Genomic_DNA"/>
</dbReference>
<feature type="transmembrane region" description="Helical" evidence="6">
    <location>
        <begin position="186"/>
        <end position="207"/>
    </location>
</feature>
<dbReference type="GO" id="GO:0005886">
    <property type="term" value="C:plasma membrane"/>
    <property type="evidence" value="ECO:0007669"/>
    <property type="project" value="UniProtKB-SubCell"/>
</dbReference>
<reference evidence="7" key="1">
    <citation type="submission" date="2022-08" db="EMBL/GenBank/DDBJ databases">
        <title>Genome Sequencing of Bacteroides fragilis Group Isolates with Nanopore Technology.</title>
        <authorList>
            <person name="Tisza M.J."/>
            <person name="Smith D."/>
            <person name="Dekker J.P."/>
        </authorList>
    </citation>
    <scope>NUCLEOTIDE SEQUENCE</scope>
    <source>
        <strain evidence="7">BFG-49</strain>
    </source>
</reference>
<sequence length="509" mass="57630">MTGSSNKTIAKNTIMLYLRMMVNMAISLYTSRVVLQTLGIVDFGVYGVVGGVVSMFMFFNNSMAGATSRFLTYELGRGDLNKLKETFSSALILHIGIALLIFLLSETIGVWFLENKLVIPVGSLDAARWVLQFSILAMMINVMQVPFNASIISHERMDYFAYVEILNSVLRLLIVYLLVIGDFDKLKLYAILTCAVSTVIAIIYRFICVRNFEECHFKFVWKPQLLKPMLFFSGWNFYGEMSLIAITQGVNMLLNMWFGPVMNAASDIAARVQGIVMNLSTNVSTAVRPQVVKCYSQQEFPHMLSLMRNGARITFLLMLLFTAPLMIEAHYILNLWLGVVPEHTETLLQFSLMWNLTVVMSVTLNFVVQASGDVKFQSLLSGSLYLSVLPLTYIAFKMDAPYWMPYLLKVLTVFTAVFVSCHTIKKHVPDFSFVKMVMPDLVRAYIVLIIILSLTYILTLLMEESFARLVVSTLFSATLICVCGYYIILPKNIRDKVLMVAKNKILNRD</sequence>
<evidence type="ECO:0000313" key="7">
    <source>
        <dbReference type="EMBL" id="UVO91930.1"/>
    </source>
</evidence>
<proteinExistence type="predicted"/>
<dbReference type="AlphaFoldDB" id="A0A9X9IRE0"/>
<gene>
    <name evidence="7" type="ORF">NXW39_10290</name>
</gene>
<evidence type="ECO:0000256" key="6">
    <source>
        <dbReference type="SAM" id="Phobius"/>
    </source>
</evidence>
<feature type="transmembrane region" description="Helical" evidence="6">
    <location>
        <begin position="91"/>
        <end position="113"/>
    </location>
</feature>
<feature type="transmembrane region" description="Helical" evidence="6">
    <location>
        <begin position="129"/>
        <end position="147"/>
    </location>
</feature>
<keyword evidence="2" id="KW-1003">Cell membrane</keyword>
<evidence type="ECO:0000313" key="8">
    <source>
        <dbReference type="Proteomes" id="UP001058403"/>
    </source>
</evidence>
<organism evidence="7 8">
    <name type="scientific">Bacteroides fragilis</name>
    <dbReference type="NCBI Taxonomy" id="817"/>
    <lineage>
        <taxon>Bacteria</taxon>
        <taxon>Pseudomonadati</taxon>
        <taxon>Bacteroidota</taxon>
        <taxon>Bacteroidia</taxon>
        <taxon>Bacteroidales</taxon>
        <taxon>Bacteroidaceae</taxon>
        <taxon>Bacteroides</taxon>
    </lineage>
</organism>
<feature type="transmembrane region" description="Helical" evidence="6">
    <location>
        <begin position="37"/>
        <end position="59"/>
    </location>
</feature>
<evidence type="ECO:0000256" key="2">
    <source>
        <dbReference type="ARBA" id="ARBA00022475"/>
    </source>
</evidence>
<keyword evidence="4 6" id="KW-1133">Transmembrane helix</keyword>
<feature type="transmembrane region" description="Helical" evidence="6">
    <location>
        <begin position="159"/>
        <end position="180"/>
    </location>
</feature>
<keyword evidence="3 6" id="KW-0812">Transmembrane</keyword>
<evidence type="ECO:0000256" key="4">
    <source>
        <dbReference type="ARBA" id="ARBA00022989"/>
    </source>
</evidence>
<evidence type="ECO:0000256" key="5">
    <source>
        <dbReference type="ARBA" id="ARBA00023136"/>
    </source>
</evidence>
<dbReference type="RefSeq" id="WP_032566416.1">
    <property type="nucleotide sequence ID" value="NZ_CAXSVT010000001.1"/>
</dbReference>
<evidence type="ECO:0000256" key="3">
    <source>
        <dbReference type="ARBA" id="ARBA00022692"/>
    </source>
</evidence>
<comment type="subcellular location">
    <subcellularLocation>
        <location evidence="1">Cell membrane</location>
        <topology evidence="1">Multi-pass membrane protein</topology>
    </subcellularLocation>
</comment>
<keyword evidence="5 6" id="KW-0472">Membrane</keyword>
<dbReference type="GO" id="GO:0042910">
    <property type="term" value="F:xenobiotic transmembrane transporter activity"/>
    <property type="evidence" value="ECO:0007669"/>
    <property type="project" value="InterPro"/>
</dbReference>
<protein>
    <submittedName>
        <fullName evidence="7">MATE family efflux transporter</fullName>
    </submittedName>
</protein>
<feature type="transmembrane region" description="Helical" evidence="6">
    <location>
        <begin position="12"/>
        <end position="31"/>
    </location>
</feature>
<dbReference type="PANTHER" id="PTHR30250:SF26">
    <property type="entry name" value="PSMA PROTEIN"/>
    <property type="match status" value="1"/>
</dbReference>
<feature type="transmembrane region" description="Helical" evidence="6">
    <location>
        <begin position="467"/>
        <end position="489"/>
    </location>
</feature>
<feature type="transmembrane region" description="Helical" evidence="6">
    <location>
        <begin position="348"/>
        <end position="367"/>
    </location>
</feature>
<feature type="transmembrane region" description="Helical" evidence="6">
    <location>
        <begin position="379"/>
        <end position="396"/>
    </location>
</feature>
<dbReference type="PANTHER" id="PTHR30250">
    <property type="entry name" value="PST FAMILY PREDICTED COLANIC ACID TRANSPORTER"/>
    <property type="match status" value="1"/>
</dbReference>
<name>A0A9X9IRE0_BACFG</name>
<dbReference type="InterPro" id="IPR002528">
    <property type="entry name" value="MATE_fam"/>
</dbReference>
<dbReference type="GO" id="GO:0015297">
    <property type="term" value="F:antiporter activity"/>
    <property type="evidence" value="ECO:0007669"/>
    <property type="project" value="InterPro"/>
</dbReference>
<dbReference type="Pfam" id="PF01554">
    <property type="entry name" value="MatE"/>
    <property type="match status" value="1"/>
</dbReference>
<feature type="transmembrane region" description="Helical" evidence="6">
    <location>
        <begin position="402"/>
        <end position="421"/>
    </location>
</feature>
<feature type="transmembrane region" description="Helical" evidence="6">
    <location>
        <begin position="313"/>
        <end position="336"/>
    </location>
</feature>
<accession>A0A9X9IRE0</accession>
<feature type="transmembrane region" description="Helical" evidence="6">
    <location>
        <begin position="442"/>
        <end position="461"/>
    </location>
</feature>
<evidence type="ECO:0000256" key="1">
    <source>
        <dbReference type="ARBA" id="ARBA00004651"/>
    </source>
</evidence>
<dbReference type="InterPro" id="IPR050833">
    <property type="entry name" value="Poly_Biosynth_Transport"/>
</dbReference>